<name>A0ABR2VKJ1_9FUNG</name>
<sequence length="448" mass="50981">MCHSSFLLWMNAYGQGLTYCNRRVPSIRALIEAPRIKVSLIGKPAQKGSAYTSRNDIPWKSEFNESEWNTVWCQPTFFYSTIVYNCGFFSGPHLSRAGAIDGLFYGDYSMAASIPATQNGLVNDIQAVLTEVGMPESMKDVALCGLLNYTYIAQKSRYEDRVYEALRGKQLLPTMAVWESLDDMAIFSLIDGAFGKQLTEMMADSKLMYGPMVANVTHQCMDYGFDIGSGERANMFTTLCYKDGAVDYELGLRKLRAWMGYYAKENRWWDSDSIMLSWTFVWEWCNMRHTHAVNAHCFPREYTDSVLVPECIQLGEDRHELWKIPTVEISTSFGLLRVSALSAWAREKSQEFALIHDLLIAKCVNCWEAGECGCDLSQLRAELATAMLRYLKQGCWQDAQAGIWGLVIDFWLLYNMGDANFYVSMHAGGQDAHHDRVHGSEVPVWKWQ</sequence>
<dbReference type="Proteomes" id="UP001479436">
    <property type="component" value="Unassembled WGS sequence"/>
</dbReference>
<accession>A0ABR2VKJ1</accession>
<evidence type="ECO:0000313" key="1">
    <source>
        <dbReference type="EMBL" id="KAK9670883.1"/>
    </source>
</evidence>
<keyword evidence="2" id="KW-1185">Reference proteome</keyword>
<protein>
    <submittedName>
        <fullName evidence="1">Uncharacterized protein</fullName>
    </submittedName>
</protein>
<gene>
    <name evidence="1" type="ORF">K7432_017312</name>
</gene>
<organism evidence="1 2">
    <name type="scientific">Basidiobolus ranarum</name>
    <dbReference type="NCBI Taxonomy" id="34480"/>
    <lineage>
        <taxon>Eukaryota</taxon>
        <taxon>Fungi</taxon>
        <taxon>Fungi incertae sedis</taxon>
        <taxon>Zoopagomycota</taxon>
        <taxon>Entomophthoromycotina</taxon>
        <taxon>Basidiobolomycetes</taxon>
        <taxon>Basidiobolales</taxon>
        <taxon>Basidiobolaceae</taxon>
        <taxon>Basidiobolus</taxon>
    </lineage>
</organism>
<reference evidence="1 2" key="1">
    <citation type="submission" date="2023-04" db="EMBL/GenBank/DDBJ databases">
        <title>Genome of Basidiobolus ranarum AG-B5.</title>
        <authorList>
            <person name="Stajich J.E."/>
            <person name="Carter-House D."/>
            <person name="Gryganskyi A."/>
        </authorList>
    </citation>
    <scope>NUCLEOTIDE SEQUENCE [LARGE SCALE GENOMIC DNA]</scope>
    <source>
        <strain evidence="1 2">AG-B5</strain>
    </source>
</reference>
<dbReference type="EMBL" id="JASJQH010010472">
    <property type="protein sequence ID" value="KAK9670883.1"/>
    <property type="molecule type" value="Genomic_DNA"/>
</dbReference>
<evidence type="ECO:0000313" key="2">
    <source>
        <dbReference type="Proteomes" id="UP001479436"/>
    </source>
</evidence>
<proteinExistence type="predicted"/>
<comment type="caution">
    <text evidence="1">The sequence shown here is derived from an EMBL/GenBank/DDBJ whole genome shotgun (WGS) entry which is preliminary data.</text>
</comment>